<name>A0A1M5I4P8_9ACTN</name>
<keyword evidence="3" id="KW-0808">Transferase</keyword>
<evidence type="ECO:0000256" key="1">
    <source>
        <dbReference type="SAM" id="MobiDB-lite"/>
    </source>
</evidence>
<dbReference type="RefSeq" id="WP_073388634.1">
    <property type="nucleotide sequence ID" value="NZ_FQVU01000002.1"/>
</dbReference>
<organism evidence="3 4">
    <name type="scientific">Jatrophihabitans endophyticus</name>
    <dbReference type="NCBI Taxonomy" id="1206085"/>
    <lineage>
        <taxon>Bacteria</taxon>
        <taxon>Bacillati</taxon>
        <taxon>Actinomycetota</taxon>
        <taxon>Actinomycetes</taxon>
        <taxon>Jatrophihabitantales</taxon>
        <taxon>Jatrophihabitantaceae</taxon>
        <taxon>Jatrophihabitans</taxon>
    </lineage>
</organism>
<dbReference type="Pfam" id="PF13649">
    <property type="entry name" value="Methyltransf_25"/>
    <property type="match status" value="1"/>
</dbReference>
<evidence type="ECO:0000313" key="4">
    <source>
        <dbReference type="Proteomes" id="UP000186132"/>
    </source>
</evidence>
<dbReference type="STRING" id="1206085.SAMN05443575_1740"/>
<feature type="region of interest" description="Disordered" evidence="1">
    <location>
        <begin position="24"/>
        <end position="43"/>
    </location>
</feature>
<dbReference type="GO" id="GO:0008168">
    <property type="term" value="F:methyltransferase activity"/>
    <property type="evidence" value="ECO:0007669"/>
    <property type="project" value="UniProtKB-KW"/>
</dbReference>
<dbReference type="InterPro" id="IPR041698">
    <property type="entry name" value="Methyltransf_25"/>
</dbReference>
<gene>
    <name evidence="3" type="ORF">SAMN05443575_1740</name>
</gene>
<evidence type="ECO:0000313" key="3">
    <source>
        <dbReference type="EMBL" id="SHG22823.1"/>
    </source>
</evidence>
<dbReference type="GO" id="GO:0032259">
    <property type="term" value="P:methylation"/>
    <property type="evidence" value="ECO:0007669"/>
    <property type="project" value="UniProtKB-KW"/>
</dbReference>
<dbReference type="EMBL" id="FQVU01000002">
    <property type="protein sequence ID" value="SHG22823.1"/>
    <property type="molecule type" value="Genomic_DNA"/>
</dbReference>
<keyword evidence="3" id="KW-0489">Methyltransferase</keyword>
<dbReference type="SUPFAM" id="SSF53335">
    <property type="entry name" value="S-adenosyl-L-methionine-dependent methyltransferases"/>
    <property type="match status" value="1"/>
</dbReference>
<dbReference type="AlphaFoldDB" id="A0A1M5I4P8"/>
<dbReference type="Gene3D" id="3.40.50.150">
    <property type="entry name" value="Vaccinia Virus protein VP39"/>
    <property type="match status" value="1"/>
</dbReference>
<evidence type="ECO:0000259" key="2">
    <source>
        <dbReference type="Pfam" id="PF13649"/>
    </source>
</evidence>
<feature type="domain" description="Methyltransferase" evidence="2">
    <location>
        <begin position="394"/>
        <end position="446"/>
    </location>
</feature>
<reference evidence="3 4" key="1">
    <citation type="submission" date="2016-11" db="EMBL/GenBank/DDBJ databases">
        <authorList>
            <person name="Jaros S."/>
            <person name="Januszkiewicz K."/>
            <person name="Wedrychowicz H."/>
        </authorList>
    </citation>
    <scope>NUCLEOTIDE SEQUENCE [LARGE SCALE GENOMIC DNA]</scope>
    <source>
        <strain evidence="3 4">DSM 45627</strain>
    </source>
</reference>
<dbReference type="InterPro" id="IPR029063">
    <property type="entry name" value="SAM-dependent_MTases_sf"/>
</dbReference>
<keyword evidence="4" id="KW-1185">Reference proteome</keyword>
<dbReference type="OrthoDB" id="9804312at2"/>
<protein>
    <submittedName>
        <fullName evidence="3">Methyltransferase domain-containing protein</fullName>
    </submittedName>
</protein>
<accession>A0A1M5I4P8</accession>
<sequence length="565" mass="62117">MSDRAVTTARVAAAVRRRVRTTRKRVARRLGGTPAPAPRGRRLPGLVEEFSNGRVAGWVAVDPQAAPVRIALRAGNRDIAAAWAADVLDDRHNWGEVRGFQLRLRDVWSYVSPRDKLTVRVNGKSLPIAGHGMYLVPKRKGRSNLAKLGVLLDSGHVFGQGGRLQLSKKLDTEWQDTVMGLYERVRQVLHRAYGYDVFFVYGTLLGAVREGSVIGHDVDFDCAFVSRHSEGPLAAAEMRDIGLLLVDEGFDVDCRRTALHLHDADDPKVRIDLFHLYFDENDRLAAPFGVAGTNVITRDEWTGMTEIDFCGGRGLVPSVAEKFAEHLYGASWRLPKPGFEWNRERTDRARAGILPFDYTTTVLWENAYAHRPAQAEPTSFFTAVTGRDDLPGTVVDIGSGDGRDTVAFAATGRRVLGLDRSPRGVALAAARADAGTAEFARCDIQDDAELRAALTTFLAATDGPTLFYFRFLVHAITTRAEQTLLHVLGEVSRPGDVVAAEFRTDLDTTLPKAFGNHVRRFVPAAAFDGRLTAAGFDTIDVTDGVGLAPFGKEDPQLHRVLARRR</sequence>
<proteinExistence type="predicted"/>
<dbReference type="Proteomes" id="UP000186132">
    <property type="component" value="Unassembled WGS sequence"/>
</dbReference>